<name>A0A1J5PJY6_9ZZZZ</name>
<organism evidence="1">
    <name type="scientific">mine drainage metagenome</name>
    <dbReference type="NCBI Taxonomy" id="410659"/>
    <lineage>
        <taxon>unclassified sequences</taxon>
        <taxon>metagenomes</taxon>
        <taxon>ecological metagenomes</taxon>
    </lineage>
</organism>
<gene>
    <name evidence="1" type="ORF">GALL_528370</name>
</gene>
<sequence length="87" mass="9971">MMPTGKDAYEITKDYIQSSVKAFDAEFPDKDYEFTQNADSVYIIKSHFDSRSINGTEVKTEFTATLKYNGGSSSDKHNWILVKLEEF</sequence>
<protein>
    <submittedName>
        <fullName evidence="1">Uncharacterized protein</fullName>
    </submittedName>
</protein>
<evidence type="ECO:0000313" key="1">
    <source>
        <dbReference type="EMBL" id="OIQ65603.1"/>
    </source>
</evidence>
<comment type="caution">
    <text evidence="1">The sequence shown here is derived from an EMBL/GenBank/DDBJ whole genome shotgun (WGS) entry which is preliminary data.</text>
</comment>
<dbReference type="AlphaFoldDB" id="A0A1J5PJY6"/>
<proteinExistence type="predicted"/>
<reference evidence="1" key="1">
    <citation type="submission" date="2016-10" db="EMBL/GenBank/DDBJ databases">
        <title>Sequence of Gallionella enrichment culture.</title>
        <authorList>
            <person name="Poehlein A."/>
            <person name="Muehling M."/>
            <person name="Daniel R."/>
        </authorList>
    </citation>
    <scope>NUCLEOTIDE SEQUENCE</scope>
</reference>
<accession>A0A1J5PJY6</accession>
<dbReference type="EMBL" id="MLJW01007192">
    <property type="protein sequence ID" value="OIQ65603.1"/>
    <property type="molecule type" value="Genomic_DNA"/>
</dbReference>